<protein>
    <submittedName>
        <fullName evidence="5">Uncharacterized protein</fullName>
    </submittedName>
</protein>
<dbReference type="InterPro" id="IPR008545">
    <property type="entry name" value="Web"/>
</dbReference>
<proteinExistence type="inferred from homology"/>
<evidence type="ECO:0000313" key="5">
    <source>
        <dbReference type="EMBL" id="GAA0145131.1"/>
    </source>
</evidence>
<sequence length="489" mass="54499">MVDSNVLLTRQTGHGSSSPNSVASPTSSDIDTSAPFESVKAAIGLFGDLSPKRGYNAHKRSKSTMDERVLEKETQHHLATKELESLKEQLRSIETSKAQALKDLEKAKYTLDKLTSKLEALCESKQAAIVATEDAKKMLEELEEERLTNSGEKRIENLRNQYKTSAAEITSVKQDIATLKEEFDEALEAKLAAFKEAEEAQHMLQENQQKATELSEQLTNLQKELNEVKRISQQAQDEHIKVMAEKQAKVQSCKASREEIQNKTSALKEEPGLDGDKNSNEKLEETNKAITSLTEQLKNVRATDKEALDSITSELELAKTDLLQVVCGQDSTSLADLLKQEREINAAFKSQAEDMKKETDVCKQEAQTTRLATEETEKNMQIALAEAKEAKAAINPESIIKLTAQEYDALKKKAELLKTDADIKAATGNAEVKTTKENENPVLHKLEVTQKENKALKEAIEDALKQAEKEDAAREVVEEELRKCRSEET</sequence>
<feature type="compositionally biased region" description="Low complexity" evidence="4">
    <location>
        <begin position="16"/>
        <end position="28"/>
    </location>
</feature>
<feature type="compositionally biased region" description="Polar residues" evidence="4">
    <location>
        <begin position="1"/>
        <end position="15"/>
    </location>
</feature>
<evidence type="ECO:0000256" key="4">
    <source>
        <dbReference type="SAM" id="MobiDB-lite"/>
    </source>
</evidence>
<dbReference type="GO" id="GO:0009904">
    <property type="term" value="P:chloroplast accumulation movement"/>
    <property type="evidence" value="ECO:0007669"/>
    <property type="project" value="TreeGrafter"/>
</dbReference>
<reference evidence="5 6" key="1">
    <citation type="submission" date="2024-01" db="EMBL/GenBank/DDBJ databases">
        <title>The complete chloroplast genome sequence of Lithospermum erythrorhizon: insights into the phylogenetic relationship among Boraginaceae species and the maternal lineages of purple gromwells.</title>
        <authorList>
            <person name="Okada T."/>
            <person name="Watanabe K."/>
        </authorList>
    </citation>
    <scope>NUCLEOTIDE SEQUENCE [LARGE SCALE GENOMIC DNA]</scope>
</reference>
<keyword evidence="2 3" id="KW-0175">Coiled coil</keyword>
<evidence type="ECO:0000256" key="1">
    <source>
        <dbReference type="ARBA" id="ARBA00005485"/>
    </source>
</evidence>
<dbReference type="GO" id="GO:0005829">
    <property type="term" value="C:cytosol"/>
    <property type="evidence" value="ECO:0007669"/>
    <property type="project" value="TreeGrafter"/>
</dbReference>
<comment type="caution">
    <text evidence="5">The sequence shown here is derived from an EMBL/GenBank/DDBJ whole genome shotgun (WGS) entry which is preliminary data.</text>
</comment>
<dbReference type="GO" id="GO:0009903">
    <property type="term" value="P:chloroplast avoidance movement"/>
    <property type="evidence" value="ECO:0007669"/>
    <property type="project" value="TreeGrafter"/>
</dbReference>
<keyword evidence="6" id="KW-1185">Reference proteome</keyword>
<organism evidence="5 6">
    <name type="scientific">Lithospermum erythrorhizon</name>
    <name type="common">Purple gromwell</name>
    <name type="synonym">Lithospermum officinale var. erythrorhizon</name>
    <dbReference type="NCBI Taxonomy" id="34254"/>
    <lineage>
        <taxon>Eukaryota</taxon>
        <taxon>Viridiplantae</taxon>
        <taxon>Streptophyta</taxon>
        <taxon>Embryophyta</taxon>
        <taxon>Tracheophyta</taxon>
        <taxon>Spermatophyta</taxon>
        <taxon>Magnoliopsida</taxon>
        <taxon>eudicotyledons</taxon>
        <taxon>Gunneridae</taxon>
        <taxon>Pentapetalae</taxon>
        <taxon>asterids</taxon>
        <taxon>lamiids</taxon>
        <taxon>Boraginales</taxon>
        <taxon>Boraginaceae</taxon>
        <taxon>Boraginoideae</taxon>
        <taxon>Lithospermeae</taxon>
        <taxon>Lithospermum</taxon>
    </lineage>
</organism>
<dbReference type="Proteomes" id="UP001454036">
    <property type="component" value="Unassembled WGS sequence"/>
</dbReference>
<dbReference type="PANTHER" id="PTHR32054">
    <property type="entry name" value="HEAVY CHAIN, PUTATIVE, EXPRESSED-RELATED-RELATED"/>
    <property type="match status" value="1"/>
</dbReference>
<evidence type="ECO:0000256" key="3">
    <source>
        <dbReference type="SAM" id="Coils"/>
    </source>
</evidence>
<dbReference type="EMBL" id="BAABME010000739">
    <property type="protein sequence ID" value="GAA0145131.1"/>
    <property type="molecule type" value="Genomic_DNA"/>
</dbReference>
<accession>A0AAV3P345</accession>
<feature type="region of interest" description="Disordered" evidence="4">
    <location>
        <begin position="1"/>
        <end position="31"/>
    </location>
</feature>
<gene>
    <name evidence="5" type="ORF">LIER_05392</name>
</gene>
<evidence type="ECO:0000313" key="6">
    <source>
        <dbReference type="Proteomes" id="UP001454036"/>
    </source>
</evidence>
<name>A0AAV3P345_LITER</name>
<evidence type="ECO:0000256" key="2">
    <source>
        <dbReference type="ARBA" id="ARBA00023054"/>
    </source>
</evidence>
<feature type="coiled-coil region" evidence="3">
    <location>
        <begin position="338"/>
        <end position="420"/>
    </location>
</feature>
<feature type="coiled-coil region" evidence="3">
    <location>
        <begin position="446"/>
        <end position="487"/>
    </location>
</feature>
<dbReference type="Pfam" id="PF05701">
    <property type="entry name" value="WEMBL"/>
    <property type="match status" value="1"/>
</dbReference>
<dbReference type="AlphaFoldDB" id="A0AAV3P345"/>
<comment type="similarity">
    <text evidence="1">Belongs to the WEB family.</text>
</comment>
<feature type="region of interest" description="Disordered" evidence="4">
    <location>
        <begin position="260"/>
        <end position="281"/>
    </location>
</feature>
<dbReference type="PANTHER" id="PTHR32054:SF3">
    <property type="entry name" value="HEAVY CHAIN, PUTATIVE, EXPRESSED-RELATED"/>
    <property type="match status" value="1"/>
</dbReference>